<organism evidence="2 3">
    <name type="scientific">Vitis vinifera</name>
    <name type="common">Grape</name>
    <dbReference type="NCBI Taxonomy" id="29760"/>
    <lineage>
        <taxon>Eukaryota</taxon>
        <taxon>Viridiplantae</taxon>
        <taxon>Streptophyta</taxon>
        <taxon>Embryophyta</taxon>
        <taxon>Tracheophyta</taxon>
        <taxon>Spermatophyta</taxon>
        <taxon>Magnoliopsida</taxon>
        <taxon>eudicotyledons</taxon>
        <taxon>Gunneridae</taxon>
        <taxon>Pentapetalae</taxon>
        <taxon>rosids</taxon>
        <taxon>Vitales</taxon>
        <taxon>Vitaceae</taxon>
        <taxon>Viteae</taxon>
        <taxon>Vitis</taxon>
    </lineage>
</organism>
<feature type="compositionally biased region" description="Pro residues" evidence="1">
    <location>
        <begin position="41"/>
        <end position="63"/>
    </location>
</feature>
<evidence type="ECO:0000313" key="2">
    <source>
        <dbReference type="EMBL" id="RVW63185.1"/>
    </source>
</evidence>
<comment type="caution">
    <text evidence="2">The sequence shown here is derived from an EMBL/GenBank/DDBJ whole genome shotgun (WGS) entry which is preliminary data.</text>
</comment>
<feature type="compositionally biased region" description="Low complexity" evidence="1">
    <location>
        <begin position="64"/>
        <end position="74"/>
    </location>
</feature>
<accession>A0A438FTA5</accession>
<gene>
    <name evidence="2" type="ORF">CK203_055671</name>
</gene>
<evidence type="ECO:0000256" key="1">
    <source>
        <dbReference type="SAM" id="MobiDB-lite"/>
    </source>
</evidence>
<reference evidence="2 3" key="1">
    <citation type="journal article" date="2018" name="PLoS Genet.">
        <title>Population sequencing reveals clonal diversity and ancestral inbreeding in the grapevine cultivar Chardonnay.</title>
        <authorList>
            <person name="Roach M.J."/>
            <person name="Johnson D.L."/>
            <person name="Bohlmann J."/>
            <person name="van Vuuren H.J."/>
            <person name="Jones S.J."/>
            <person name="Pretorius I.S."/>
            <person name="Schmidt S.A."/>
            <person name="Borneman A.R."/>
        </authorList>
    </citation>
    <scope>NUCLEOTIDE SEQUENCE [LARGE SCALE GENOMIC DNA]</scope>
    <source>
        <strain evidence="3">cv. Chardonnay</strain>
        <tissue evidence="2">Leaf</tissue>
    </source>
</reference>
<name>A0A438FTA5_VITVI</name>
<evidence type="ECO:0000313" key="3">
    <source>
        <dbReference type="Proteomes" id="UP000288805"/>
    </source>
</evidence>
<proteinExistence type="predicted"/>
<dbReference type="EMBL" id="QGNW01000747">
    <property type="protein sequence ID" value="RVW63185.1"/>
    <property type="molecule type" value="Genomic_DNA"/>
</dbReference>
<dbReference type="Proteomes" id="UP000288805">
    <property type="component" value="Unassembled WGS sequence"/>
</dbReference>
<dbReference type="AlphaFoldDB" id="A0A438FTA5"/>
<feature type="region of interest" description="Disordered" evidence="1">
    <location>
        <begin position="36"/>
        <end position="92"/>
    </location>
</feature>
<sequence length="92" mass="9387">MDDLPLQKIQISGPTLASMIQRFSTALGDVDGLCSATSPTSLPPPSPTTTRWAPPPIPPPSSLPSPDSSAPEPSTVSTTPPAKSTFSPFAAS</sequence>
<feature type="compositionally biased region" description="Polar residues" evidence="1">
    <location>
        <begin position="75"/>
        <end position="92"/>
    </location>
</feature>
<protein>
    <submittedName>
        <fullName evidence="2">Uncharacterized protein</fullName>
    </submittedName>
</protein>